<feature type="domain" description="DUF1468" evidence="2">
    <location>
        <begin position="10"/>
        <end position="145"/>
    </location>
</feature>
<keyword evidence="4" id="KW-1185">Reference proteome</keyword>
<dbReference type="Proteomes" id="UP000267430">
    <property type="component" value="Unassembled WGS sequence"/>
</dbReference>
<evidence type="ECO:0000256" key="1">
    <source>
        <dbReference type="SAM" id="Phobius"/>
    </source>
</evidence>
<keyword evidence="1" id="KW-0812">Transmembrane</keyword>
<dbReference type="Pfam" id="PF07331">
    <property type="entry name" value="TctB"/>
    <property type="match status" value="1"/>
</dbReference>
<feature type="transmembrane region" description="Helical" evidence="1">
    <location>
        <begin position="12"/>
        <end position="30"/>
    </location>
</feature>
<keyword evidence="1" id="KW-1133">Transmembrane helix</keyword>
<feature type="transmembrane region" description="Helical" evidence="1">
    <location>
        <begin position="122"/>
        <end position="142"/>
    </location>
</feature>
<protein>
    <submittedName>
        <fullName evidence="3">Tripartite tricarboxylate transporter TctB family protein</fullName>
    </submittedName>
</protein>
<dbReference type="RefSeq" id="WP_126866335.1">
    <property type="nucleotide sequence ID" value="NZ_JAUSTX010000009.1"/>
</dbReference>
<evidence type="ECO:0000313" key="3">
    <source>
        <dbReference type="EMBL" id="RUQ27075.1"/>
    </source>
</evidence>
<proteinExistence type="predicted"/>
<name>A0A3S1B2C7_9BACI</name>
<feature type="transmembrane region" description="Helical" evidence="1">
    <location>
        <begin position="83"/>
        <end position="116"/>
    </location>
</feature>
<dbReference type="EMBL" id="RYZZ01000030">
    <property type="protein sequence ID" value="RUQ27075.1"/>
    <property type="molecule type" value="Genomic_DNA"/>
</dbReference>
<reference evidence="3 4" key="1">
    <citation type="submission" date="2018-12" db="EMBL/GenBank/DDBJ databases">
        <title>Bacillus chawlae sp. nov., Bacillus glennii sp. nov., and Bacillus saganii sp. nov. Isolated from the Vehicle Assembly Building at Kennedy Space Center where the Viking Spacecraft were Assembled.</title>
        <authorList>
            <person name="Seuylemezian A."/>
            <person name="Vaishampayan P."/>
        </authorList>
    </citation>
    <scope>NUCLEOTIDE SEQUENCE [LARGE SCALE GENOMIC DNA]</scope>
    <source>
        <strain evidence="3 4">L5</strain>
    </source>
</reference>
<dbReference type="OrthoDB" id="1807861at2"/>
<dbReference type="InterPro" id="IPR009936">
    <property type="entry name" value="DUF1468"/>
</dbReference>
<evidence type="ECO:0000313" key="4">
    <source>
        <dbReference type="Proteomes" id="UP000267430"/>
    </source>
</evidence>
<evidence type="ECO:0000259" key="2">
    <source>
        <dbReference type="Pfam" id="PF07331"/>
    </source>
</evidence>
<dbReference type="AlphaFoldDB" id="A0A3S1B2C7"/>
<accession>A0A3S1B2C7</accession>
<keyword evidence="1" id="KW-0472">Membrane</keyword>
<gene>
    <name evidence="3" type="ORF">ELQ35_17105</name>
</gene>
<feature type="transmembrane region" description="Helical" evidence="1">
    <location>
        <begin position="42"/>
        <end position="62"/>
    </location>
</feature>
<comment type="caution">
    <text evidence="3">The sequence shown here is derived from an EMBL/GenBank/DDBJ whole genome shotgun (WGS) entry which is preliminary data.</text>
</comment>
<organism evidence="3 4">
    <name type="scientific">Peribacillus cavernae</name>
    <dbReference type="NCBI Taxonomy" id="1674310"/>
    <lineage>
        <taxon>Bacteria</taxon>
        <taxon>Bacillati</taxon>
        <taxon>Bacillota</taxon>
        <taxon>Bacilli</taxon>
        <taxon>Bacillales</taxon>
        <taxon>Bacillaceae</taxon>
        <taxon>Peribacillus</taxon>
    </lineage>
</organism>
<sequence length="151" mass="16698">MAKNMLADRIAGIICMIVGGIAISEAMRLYPMRTGPLIGDHTMPGIVGGLMVLLGLLIFIVKGEVFKAEYPNRKTMRGMLLTLGLLFVYWFLLGILGYTIITLLVSIGLFIVIGNYSIIKSIMYGILVTTVLYLLFIFWLGMPFPTGIFNI</sequence>